<keyword evidence="3" id="KW-1185">Reference proteome</keyword>
<proteinExistence type="predicted"/>
<dbReference type="Proteomes" id="UP001218218">
    <property type="component" value="Unassembled WGS sequence"/>
</dbReference>
<keyword evidence="1" id="KW-0732">Signal</keyword>
<protein>
    <submittedName>
        <fullName evidence="2">Uncharacterized protein</fullName>
    </submittedName>
</protein>
<evidence type="ECO:0000313" key="2">
    <source>
        <dbReference type="EMBL" id="KAJ7362608.1"/>
    </source>
</evidence>
<gene>
    <name evidence="2" type="ORF">DFH08DRAFT_930870</name>
</gene>
<name>A0AAD7F155_9AGAR</name>
<comment type="caution">
    <text evidence="2">The sequence shown here is derived from an EMBL/GenBank/DDBJ whole genome shotgun (WGS) entry which is preliminary data.</text>
</comment>
<accession>A0AAD7F155</accession>
<feature type="chain" id="PRO_5042024709" evidence="1">
    <location>
        <begin position="20"/>
        <end position="113"/>
    </location>
</feature>
<evidence type="ECO:0000256" key="1">
    <source>
        <dbReference type="SAM" id="SignalP"/>
    </source>
</evidence>
<dbReference type="EMBL" id="JARIHO010000004">
    <property type="protein sequence ID" value="KAJ7362608.1"/>
    <property type="molecule type" value="Genomic_DNA"/>
</dbReference>
<dbReference type="AlphaFoldDB" id="A0AAD7F155"/>
<organism evidence="2 3">
    <name type="scientific">Mycena albidolilacea</name>
    <dbReference type="NCBI Taxonomy" id="1033008"/>
    <lineage>
        <taxon>Eukaryota</taxon>
        <taxon>Fungi</taxon>
        <taxon>Dikarya</taxon>
        <taxon>Basidiomycota</taxon>
        <taxon>Agaricomycotina</taxon>
        <taxon>Agaricomycetes</taxon>
        <taxon>Agaricomycetidae</taxon>
        <taxon>Agaricales</taxon>
        <taxon>Marasmiineae</taxon>
        <taxon>Mycenaceae</taxon>
        <taxon>Mycena</taxon>
    </lineage>
</organism>
<sequence length="113" mass="11546">MQLFTSILGALALAGAALAQGGATISVYPTTGCGGDPGGIESGLVCNNCYPFNPAWGSVSMSGFSDDWIWYGFDNNSCQPNGGTLGFKKGNVCFASSTPISSIFLKCNGNPGF</sequence>
<evidence type="ECO:0000313" key="3">
    <source>
        <dbReference type="Proteomes" id="UP001218218"/>
    </source>
</evidence>
<feature type="signal peptide" evidence="1">
    <location>
        <begin position="1"/>
        <end position="19"/>
    </location>
</feature>
<reference evidence="2" key="1">
    <citation type="submission" date="2023-03" db="EMBL/GenBank/DDBJ databases">
        <title>Massive genome expansion in bonnet fungi (Mycena s.s.) driven by repeated elements and novel gene families across ecological guilds.</title>
        <authorList>
            <consortium name="Lawrence Berkeley National Laboratory"/>
            <person name="Harder C.B."/>
            <person name="Miyauchi S."/>
            <person name="Viragh M."/>
            <person name="Kuo A."/>
            <person name="Thoen E."/>
            <person name="Andreopoulos B."/>
            <person name="Lu D."/>
            <person name="Skrede I."/>
            <person name="Drula E."/>
            <person name="Henrissat B."/>
            <person name="Morin E."/>
            <person name="Kohler A."/>
            <person name="Barry K."/>
            <person name="LaButti K."/>
            <person name="Morin E."/>
            <person name="Salamov A."/>
            <person name="Lipzen A."/>
            <person name="Mereny Z."/>
            <person name="Hegedus B."/>
            <person name="Baldrian P."/>
            <person name="Stursova M."/>
            <person name="Weitz H."/>
            <person name="Taylor A."/>
            <person name="Grigoriev I.V."/>
            <person name="Nagy L.G."/>
            <person name="Martin F."/>
            <person name="Kauserud H."/>
        </authorList>
    </citation>
    <scope>NUCLEOTIDE SEQUENCE</scope>
    <source>
        <strain evidence="2">CBHHK002</strain>
    </source>
</reference>